<proteinExistence type="predicted"/>
<dbReference type="InterPro" id="IPR023210">
    <property type="entry name" value="NADP_OxRdtase_dom"/>
</dbReference>
<evidence type="ECO:0000259" key="2">
    <source>
        <dbReference type="Pfam" id="PF00248"/>
    </source>
</evidence>
<dbReference type="InterPro" id="IPR053135">
    <property type="entry name" value="AKR2_Oxidoreductase"/>
</dbReference>
<dbReference type="Gene3D" id="3.20.20.100">
    <property type="entry name" value="NADP-dependent oxidoreductase domain"/>
    <property type="match status" value="1"/>
</dbReference>
<reference evidence="3" key="2">
    <citation type="submission" date="2021-08" db="EMBL/GenBank/DDBJ databases">
        <authorList>
            <person name="Tani A."/>
            <person name="Ola A."/>
            <person name="Ogura Y."/>
            <person name="Katsura K."/>
            <person name="Hayashi T."/>
        </authorList>
    </citation>
    <scope>NUCLEOTIDE SEQUENCE</scope>
    <source>
        <strain evidence="3">DSM 17168</strain>
    </source>
</reference>
<protein>
    <recommendedName>
        <fullName evidence="2">NADP-dependent oxidoreductase domain-containing protein</fullName>
    </recommendedName>
</protein>
<dbReference type="EMBL" id="BPQQ01000016">
    <property type="protein sequence ID" value="GJD99421.1"/>
    <property type="molecule type" value="Genomic_DNA"/>
</dbReference>
<evidence type="ECO:0000313" key="4">
    <source>
        <dbReference type="Proteomes" id="UP001055153"/>
    </source>
</evidence>
<dbReference type="PROSITE" id="PS51318">
    <property type="entry name" value="TAT"/>
    <property type="match status" value="1"/>
</dbReference>
<keyword evidence="4" id="KW-1185">Reference proteome</keyword>
<evidence type="ECO:0000313" key="3">
    <source>
        <dbReference type="EMBL" id="GJD99421.1"/>
    </source>
</evidence>
<gene>
    <name evidence="3" type="ORF">GMJLKIPL_1338</name>
</gene>
<dbReference type="InterPro" id="IPR036812">
    <property type="entry name" value="NAD(P)_OxRdtase_dom_sf"/>
</dbReference>
<dbReference type="PANTHER" id="PTHR43312">
    <property type="entry name" value="D-THREO-ALDOSE 1-DEHYDROGENASE"/>
    <property type="match status" value="1"/>
</dbReference>
<feature type="compositionally biased region" description="Polar residues" evidence="1">
    <location>
        <begin position="1"/>
        <end position="15"/>
    </location>
</feature>
<accession>A0ABQ4S8W7</accession>
<reference evidence="3" key="1">
    <citation type="journal article" date="2021" name="Front. Microbiol.">
        <title>Comprehensive Comparative Genomics and Phenotyping of Methylobacterium Species.</title>
        <authorList>
            <person name="Alessa O."/>
            <person name="Ogura Y."/>
            <person name="Fujitani Y."/>
            <person name="Takami H."/>
            <person name="Hayashi T."/>
            <person name="Sahin N."/>
            <person name="Tani A."/>
        </authorList>
    </citation>
    <scope>NUCLEOTIDE SEQUENCE</scope>
    <source>
        <strain evidence="3">DSM 17168</strain>
    </source>
</reference>
<dbReference type="SUPFAM" id="SSF51430">
    <property type="entry name" value="NAD(P)-linked oxidoreductase"/>
    <property type="match status" value="1"/>
</dbReference>
<name>A0ABQ4S8W7_9HYPH</name>
<dbReference type="PANTHER" id="PTHR43312:SF1">
    <property type="entry name" value="NADP-DEPENDENT OXIDOREDUCTASE DOMAIN-CONTAINING PROTEIN"/>
    <property type="match status" value="1"/>
</dbReference>
<dbReference type="RefSeq" id="WP_238234308.1">
    <property type="nucleotide sequence ID" value="NZ_BPQQ01000016.1"/>
</dbReference>
<organism evidence="3 4">
    <name type="scientific">Methylobacterium isbiliense</name>
    <dbReference type="NCBI Taxonomy" id="315478"/>
    <lineage>
        <taxon>Bacteria</taxon>
        <taxon>Pseudomonadati</taxon>
        <taxon>Pseudomonadota</taxon>
        <taxon>Alphaproteobacteria</taxon>
        <taxon>Hyphomicrobiales</taxon>
        <taxon>Methylobacteriaceae</taxon>
        <taxon>Methylobacterium</taxon>
    </lineage>
</organism>
<evidence type="ECO:0000256" key="1">
    <source>
        <dbReference type="SAM" id="MobiDB-lite"/>
    </source>
</evidence>
<comment type="caution">
    <text evidence="3">The sequence shown here is derived from an EMBL/GenBank/DDBJ whole genome shotgun (WGS) entry which is preliminary data.</text>
</comment>
<dbReference type="Proteomes" id="UP001055153">
    <property type="component" value="Unassembled WGS sequence"/>
</dbReference>
<dbReference type="Pfam" id="PF00248">
    <property type="entry name" value="Aldo_ket_red"/>
    <property type="match status" value="1"/>
</dbReference>
<sequence>MSRDVTNQDVTSRTVKPNPESALPASRRDVMAAAVGLSAAALAGTGAAVAQTAAAPAAGPVNTRTVGKTGETLPLLGLGTYLTFDLLPGKNRDHLRAVADTYLDAGVRVVDTSPLYGTGEVSIGDFLSVRRQTDEVFLANKIWSTGEYLADESHALRSFEQSQTRLWRERFDLLQCHSLVNVEVVVPILQAWKKEGRTRLVGVTHHQNEYHDVLATWIERGGVDFVQVNYSMLNRSAENRILKAAAERGMGVLINMPLDKGRLHKAVGDAPLPDFAREIGAQNWAQFFLKWVMGHPAVTTVLCATANPDHAAENVGALRGPLPDAAMRARMLRHVETLPGFATAARLPYYPDKQAMYQGVIRRSQAAVRQRQS</sequence>
<feature type="region of interest" description="Disordered" evidence="1">
    <location>
        <begin position="1"/>
        <end position="24"/>
    </location>
</feature>
<dbReference type="CDD" id="cd19095">
    <property type="entry name" value="AKR_PA4992-like"/>
    <property type="match status" value="1"/>
</dbReference>
<dbReference type="InterPro" id="IPR006311">
    <property type="entry name" value="TAT_signal"/>
</dbReference>
<feature type="domain" description="NADP-dependent oxidoreductase" evidence="2">
    <location>
        <begin position="76"/>
        <end position="327"/>
    </location>
</feature>